<sequence>MVKNRKIEKIKRKPTGWTRTALLSTIGFLGINDVWKFCSIILLLIILQKKPKKKRNVNNFAQTDTRKNGSCEFC</sequence>
<organism evidence="2 3">
    <name type="scientific">Candidatus Nomurabacteria bacterium RIFCSPLOWO2_12_FULL_46_14</name>
    <dbReference type="NCBI Taxonomy" id="1801797"/>
    <lineage>
        <taxon>Bacteria</taxon>
        <taxon>Candidatus Nomuraibacteriota</taxon>
    </lineage>
</organism>
<evidence type="ECO:0000256" key="1">
    <source>
        <dbReference type="SAM" id="Phobius"/>
    </source>
</evidence>
<keyword evidence="1" id="KW-0472">Membrane</keyword>
<proteinExistence type="predicted"/>
<name>A0A1F6YD41_9BACT</name>
<dbReference type="AlphaFoldDB" id="A0A1F6YD41"/>
<gene>
    <name evidence="2" type="ORF">A3G06_02075</name>
</gene>
<accession>A0A1F6YD41</accession>
<dbReference type="EMBL" id="MFVV01000001">
    <property type="protein sequence ID" value="OGJ04313.1"/>
    <property type="molecule type" value="Genomic_DNA"/>
</dbReference>
<feature type="transmembrane region" description="Helical" evidence="1">
    <location>
        <begin position="21"/>
        <end position="47"/>
    </location>
</feature>
<dbReference type="STRING" id="1801797.A3G06_02075"/>
<reference evidence="2 3" key="1">
    <citation type="journal article" date="2016" name="Nat. Commun.">
        <title>Thousands of microbial genomes shed light on interconnected biogeochemical processes in an aquifer system.</title>
        <authorList>
            <person name="Anantharaman K."/>
            <person name="Brown C.T."/>
            <person name="Hug L.A."/>
            <person name="Sharon I."/>
            <person name="Castelle C.J."/>
            <person name="Probst A.J."/>
            <person name="Thomas B.C."/>
            <person name="Singh A."/>
            <person name="Wilkins M.J."/>
            <person name="Karaoz U."/>
            <person name="Brodie E.L."/>
            <person name="Williams K.H."/>
            <person name="Hubbard S.S."/>
            <person name="Banfield J.F."/>
        </authorList>
    </citation>
    <scope>NUCLEOTIDE SEQUENCE [LARGE SCALE GENOMIC DNA]</scope>
</reference>
<comment type="caution">
    <text evidence="2">The sequence shown here is derived from an EMBL/GenBank/DDBJ whole genome shotgun (WGS) entry which is preliminary data.</text>
</comment>
<keyword evidence="1" id="KW-0812">Transmembrane</keyword>
<keyword evidence="1" id="KW-1133">Transmembrane helix</keyword>
<evidence type="ECO:0000313" key="3">
    <source>
        <dbReference type="Proteomes" id="UP000176192"/>
    </source>
</evidence>
<evidence type="ECO:0000313" key="2">
    <source>
        <dbReference type="EMBL" id="OGJ04313.1"/>
    </source>
</evidence>
<protein>
    <submittedName>
        <fullName evidence="2">Uncharacterized protein</fullName>
    </submittedName>
</protein>
<dbReference type="Proteomes" id="UP000176192">
    <property type="component" value="Unassembled WGS sequence"/>
</dbReference>